<reference evidence="2 3" key="1">
    <citation type="submission" date="2019-01" db="EMBL/GenBank/DDBJ databases">
        <authorList>
            <person name="Chen W.-M."/>
        </authorList>
    </citation>
    <scope>NUCLEOTIDE SEQUENCE [LARGE SCALE GENOMIC DNA]</scope>
    <source>
        <strain evidence="2 3">CCP-7</strain>
    </source>
</reference>
<dbReference type="RefSeq" id="WP_127746403.1">
    <property type="nucleotide sequence ID" value="NZ_SACN01000005.1"/>
</dbReference>
<dbReference type="PANTHER" id="PTHR33969">
    <property type="entry name" value="SEGREGATION AND CONDENSATION PROTEIN A"/>
    <property type="match status" value="1"/>
</dbReference>
<gene>
    <name evidence="2" type="ORF">EOD43_21680</name>
</gene>
<comment type="caution">
    <text evidence="2">The sequence shown here is derived from an EMBL/GenBank/DDBJ whole genome shotgun (WGS) entry which is preliminary data.</text>
</comment>
<dbReference type="Gene3D" id="6.10.250.2410">
    <property type="match status" value="1"/>
</dbReference>
<sequence>MGEEAEPFELPYADTASAEVLTLDLDGWEGPLDLLLTLARAQKVDLREISILQLTEQYLAFIDNARALKLELAADYLVMAAWLAYLKSCLLLPKDPEVEPSPEELALRLQLRLQRLNAMREAGARLMARDRMGRDVFARGAPEGLKLVRKAAWEASLFDLIAAYGAVRARAEVPVHLVQRRPVMTLDQAIDRVSRMVGIALDWADLESFLPPGVDGEYRRSALASSFVAALELARQGRLALQQEEPFAPLMIRGMA</sequence>
<evidence type="ECO:0000256" key="1">
    <source>
        <dbReference type="ARBA" id="ARBA00044777"/>
    </source>
</evidence>
<dbReference type="AlphaFoldDB" id="A0A437LVC6"/>
<dbReference type="Pfam" id="PF02616">
    <property type="entry name" value="SMC_ScpA"/>
    <property type="match status" value="1"/>
</dbReference>
<dbReference type="InterPro" id="IPR003768">
    <property type="entry name" value="ScpA"/>
</dbReference>
<name>A0A437LVC6_9SPHN</name>
<evidence type="ECO:0000313" key="3">
    <source>
        <dbReference type="Proteomes" id="UP000282971"/>
    </source>
</evidence>
<evidence type="ECO:0000313" key="2">
    <source>
        <dbReference type="EMBL" id="RVT89381.1"/>
    </source>
</evidence>
<organism evidence="2 3">
    <name type="scientific">Sphingomonas crocodyli</name>
    <dbReference type="NCBI Taxonomy" id="1979270"/>
    <lineage>
        <taxon>Bacteria</taxon>
        <taxon>Pseudomonadati</taxon>
        <taxon>Pseudomonadota</taxon>
        <taxon>Alphaproteobacteria</taxon>
        <taxon>Sphingomonadales</taxon>
        <taxon>Sphingomonadaceae</taxon>
        <taxon>Sphingomonas</taxon>
    </lineage>
</organism>
<dbReference type="EMBL" id="SACN01000005">
    <property type="protein sequence ID" value="RVT89381.1"/>
    <property type="molecule type" value="Genomic_DNA"/>
</dbReference>
<keyword evidence="3" id="KW-1185">Reference proteome</keyword>
<dbReference type="Proteomes" id="UP000282971">
    <property type="component" value="Unassembled WGS sequence"/>
</dbReference>
<protein>
    <recommendedName>
        <fullName evidence="1">Segregation and condensation protein A</fullName>
    </recommendedName>
</protein>
<dbReference type="OrthoDB" id="9793741at2"/>
<accession>A0A437LVC6</accession>
<proteinExistence type="predicted"/>
<dbReference type="PANTHER" id="PTHR33969:SF2">
    <property type="entry name" value="SEGREGATION AND CONDENSATION PROTEIN A"/>
    <property type="match status" value="1"/>
</dbReference>